<dbReference type="InterPro" id="IPR003156">
    <property type="entry name" value="DHHA1_dom"/>
</dbReference>
<protein>
    <recommendedName>
        <fullName evidence="2">Single-stranded-DNA-specific exonuclease RecJ</fullName>
    </recommendedName>
</protein>
<dbReference type="PATRIC" id="fig|28037.218.peg.1914"/>
<evidence type="ECO:0000256" key="4">
    <source>
        <dbReference type="ARBA" id="ARBA00022801"/>
    </source>
</evidence>
<feature type="domain" description="DDH" evidence="6">
    <location>
        <begin position="87"/>
        <end position="231"/>
    </location>
</feature>
<dbReference type="InterPro" id="IPR018779">
    <property type="entry name" value="RecJ_C"/>
</dbReference>
<dbReference type="Proteomes" id="UP000033405">
    <property type="component" value="Unassembled WGS sequence"/>
</dbReference>
<evidence type="ECO:0000313" key="11">
    <source>
        <dbReference type="Proteomes" id="UP000033405"/>
    </source>
</evidence>
<dbReference type="Pfam" id="PF01368">
    <property type="entry name" value="DHH"/>
    <property type="match status" value="1"/>
</dbReference>
<dbReference type="NCBIfam" id="TIGR00644">
    <property type="entry name" value="recJ"/>
    <property type="match status" value="1"/>
</dbReference>
<dbReference type="SUPFAM" id="SSF64182">
    <property type="entry name" value="DHH phosphoesterases"/>
    <property type="match status" value="1"/>
</dbReference>
<keyword evidence="4 10" id="KW-0378">Hydrolase</keyword>
<feature type="domain" description="DHHA1" evidence="7">
    <location>
        <begin position="346"/>
        <end position="440"/>
    </location>
</feature>
<dbReference type="Gene3D" id="3.90.1640.30">
    <property type="match status" value="1"/>
</dbReference>
<evidence type="ECO:0000259" key="6">
    <source>
        <dbReference type="Pfam" id="PF01368"/>
    </source>
</evidence>
<name>A0A0F3H115_9STRE</name>
<comment type="similarity">
    <text evidence="1">Belongs to the RecJ family.</text>
</comment>
<gene>
    <name evidence="10" type="primary">recJ</name>
    <name evidence="10" type="ORF">TZ96_01951</name>
</gene>
<evidence type="ECO:0000256" key="2">
    <source>
        <dbReference type="ARBA" id="ARBA00019841"/>
    </source>
</evidence>
<dbReference type="InterPro" id="IPR041122">
    <property type="entry name" value="RecJ_OB"/>
</dbReference>
<dbReference type="Gene3D" id="3.10.310.30">
    <property type="match status" value="1"/>
</dbReference>
<feature type="domain" description="RecJ OB" evidence="9">
    <location>
        <begin position="454"/>
        <end position="559"/>
    </location>
</feature>
<keyword evidence="3" id="KW-0540">Nuclease</keyword>
<dbReference type="AlphaFoldDB" id="A0A0F3H115"/>
<dbReference type="InterPro" id="IPR001667">
    <property type="entry name" value="DDH_dom"/>
</dbReference>
<evidence type="ECO:0000256" key="1">
    <source>
        <dbReference type="ARBA" id="ARBA00005915"/>
    </source>
</evidence>
<dbReference type="PANTHER" id="PTHR30255:SF2">
    <property type="entry name" value="SINGLE-STRANDED-DNA-SPECIFIC EXONUCLEASE RECJ"/>
    <property type="match status" value="1"/>
</dbReference>
<dbReference type="InterPro" id="IPR051673">
    <property type="entry name" value="SSDNA_exonuclease_RecJ"/>
</dbReference>
<dbReference type="GO" id="GO:0006281">
    <property type="term" value="P:DNA repair"/>
    <property type="evidence" value="ECO:0007669"/>
    <property type="project" value="InterPro"/>
</dbReference>
<evidence type="ECO:0000259" key="7">
    <source>
        <dbReference type="Pfam" id="PF02272"/>
    </source>
</evidence>
<evidence type="ECO:0000259" key="9">
    <source>
        <dbReference type="Pfam" id="PF17768"/>
    </source>
</evidence>
<keyword evidence="5 10" id="KW-0269">Exonuclease</keyword>
<dbReference type="Pfam" id="PF17768">
    <property type="entry name" value="RecJ_OB"/>
    <property type="match status" value="1"/>
</dbReference>
<dbReference type="InterPro" id="IPR038763">
    <property type="entry name" value="DHH_sf"/>
</dbReference>
<dbReference type="InterPro" id="IPR004610">
    <property type="entry name" value="RecJ"/>
</dbReference>
<comment type="caution">
    <text evidence="10">The sequence shown here is derived from an EMBL/GenBank/DDBJ whole genome shotgun (WGS) entry which is preliminary data.</text>
</comment>
<dbReference type="EMBL" id="JYOV01000028">
    <property type="protein sequence ID" value="KJU87810.1"/>
    <property type="molecule type" value="Genomic_DNA"/>
</dbReference>
<proteinExistence type="inferred from homology"/>
<dbReference type="Pfam" id="PF02272">
    <property type="entry name" value="DHHA1"/>
    <property type="match status" value="1"/>
</dbReference>
<evidence type="ECO:0000259" key="8">
    <source>
        <dbReference type="Pfam" id="PF10141"/>
    </source>
</evidence>
<dbReference type="Pfam" id="PF10141">
    <property type="entry name" value="ssDNA-exonuc_C"/>
    <property type="match status" value="1"/>
</dbReference>
<evidence type="ECO:0000313" key="10">
    <source>
        <dbReference type="EMBL" id="KJU87810.1"/>
    </source>
</evidence>
<dbReference type="GO" id="GO:0003676">
    <property type="term" value="F:nucleic acid binding"/>
    <property type="evidence" value="ECO:0007669"/>
    <property type="project" value="InterPro"/>
</dbReference>
<evidence type="ECO:0000256" key="3">
    <source>
        <dbReference type="ARBA" id="ARBA00022722"/>
    </source>
</evidence>
<feature type="domain" description="Single-stranded-DNA-specific exonuclease RecJ C-terminal" evidence="8">
    <location>
        <begin position="592"/>
        <end position="739"/>
    </location>
</feature>
<accession>A0A0F3H115</accession>
<dbReference type="PANTHER" id="PTHR30255">
    <property type="entry name" value="SINGLE-STRANDED-DNA-SPECIFIC EXONUCLEASE RECJ"/>
    <property type="match status" value="1"/>
</dbReference>
<dbReference type="GO" id="GO:0008409">
    <property type="term" value="F:5'-3' exonuclease activity"/>
    <property type="evidence" value="ECO:0007669"/>
    <property type="project" value="InterPro"/>
</dbReference>
<organism evidence="10 11">
    <name type="scientific">Streptococcus infantis</name>
    <dbReference type="NCBI Taxonomy" id="68892"/>
    <lineage>
        <taxon>Bacteria</taxon>
        <taxon>Bacillati</taxon>
        <taxon>Bacillota</taxon>
        <taxon>Bacilli</taxon>
        <taxon>Lactobacillales</taxon>
        <taxon>Streptococcaceae</taxon>
        <taxon>Streptococcus</taxon>
    </lineage>
</organism>
<sequence>MIFLIIPTYNWQFSPQVEDADFTKIAKKAGLGPEVARLLFERGIKDETSLKKFLEPSLEDLHDPYLLHDMEKAVERIRQAIEQGELILIYGDYDADGMTSASIVKESLEQIGAECLVYLPNRFTDGYGPNASVYKYFIEQQGVSLIVTVDNGVAGHEAIDLAQSMGVDVIVTDHHSMPEVLPDAYAIIHPEHPGADYPFKHLAGCGVAFKLACALLEEVQVELLDLVAIGTIADMVSLTDENRIMVQYGLEVLRNTQRMGLQEMFEIAGISSSDVTEETVGFQLAPRLNALGRLDDPNPAIDLLTGFDDEEVHEIALLIHQKNEERKEIVQSIYDEAKGMVDTEKSVQVLAKEGWNPGVLGIVAGRLLEELGQTVIVLNIEDGRAKGSARSIEAVDIFEALDPHRELFIAFGGHAGAAGMTLEADKLEVLSDVLEAYIREKGADAQGKNNLFLDEELDLETLSLETVKSFERLAPFGMDNQKPVFYIRDFQVENARIMGAGNAHLKLKISKGEASFEVVAFGQGKWATEFSQTKQLELAVTLSVNQWNGQTSLQLMMVDARVEGVQLFNIRGKNALLPEGVAVLDFTQELPDVTSCSAIVVKNIPEDISLLKKICQEQEFSALYFKNDIAKAYYLTGYGTREQFAKLYKTIYQFPEFDIRYKLKDLATFLKIEQILLVKMIQIFEELGFVTIENGVMRVNKEAEKRDIAESQIYQKLKQTVKDQEIMALGTVQEIYDFLMEKSE</sequence>
<reference evidence="10 11" key="1">
    <citation type="submission" date="2015-02" db="EMBL/GenBank/DDBJ databases">
        <title>Evolution of amylase-binding proteins of oral streptococcal species.</title>
        <authorList>
            <person name="Haase E.M."/>
        </authorList>
    </citation>
    <scope>NUCLEOTIDE SEQUENCE [LARGE SCALE GENOMIC DNA]</scope>
    <source>
        <strain evidence="10 11">UC6950A</strain>
    </source>
</reference>
<evidence type="ECO:0000256" key="5">
    <source>
        <dbReference type="ARBA" id="ARBA00022839"/>
    </source>
</evidence>
<dbReference type="GO" id="GO:0006310">
    <property type="term" value="P:DNA recombination"/>
    <property type="evidence" value="ECO:0007669"/>
    <property type="project" value="InterPro"/>
</dbReference>